<feature type="region of interest" description="Disordered" evidence="1">
    <location>
        <begin position="150"/>
        <end position="179"/>
    </location>
</feature>
<protein>
    <submittedName>
        <fullName evidence="2">Uncharacterized protein</fullName>
    </submittedName>
</protein>
<feature type="region of interest" description="Disordered" evidence="1">
    <location>
        <begin position="497"/>
        <end position="552"/>
    </location>
</feature>
<evidence type="ECO:0000313" key="3">
    <source>
        <dbReference type="Proteomes" id="UP001497457"/>
    </source>
</evidence>
<feature type="compositionally biased region" description="Basic residues" evidence="1">
    <location>
        <begin position="529"/>
        <end position="544"/>
    </location>
</feature>
<feature type="region of interest" description="Disordered" evidence="1">
    <location>
        <begin position="281"/>
        <end position="301"/>
    </location>
</feature>
<reference evidence="2" key="1">
    <citation type="submission" date="2024-10" db="EMBL/GenBank/DDBJ databases">
        <authorList>
            <person name="Ryan C."/>
        </authorList>
    </citation>
    <scope>NUCLEOTIDE SEQUENCE [LARGE SCALE GENOMIC DNA]</scope>
</reference>
<dbReference type="PANTHER" id="PTHR33075">
    <property type="entry name" value="OS02G0499800 PROTEIN"/>
    <property type="match status" value="1"/>
</dbReference>
<sequence>MDPCHLDQSPGILFAEKVRLATGSLVASSHPDEIDNFWLIAAFSRSRIKLSESSVGGILQSCLGGSAKLFCVVELENQLYKFGVSSKSVGLLVFGLRSFACPSFKVFFHLWNERGVSLARSSALSDSGPHFDWVEGQNNNGNVNQNDEDMAEGEWGQWPNNQGGNGQENEVPIGPQPQQVPEGPALLLNDMAQPVVLALGVDLNQPLENDLGGIENMAPEIVAPAQPMVDVQAQVIDGGDPSEGSDQPALLPDLNEVNNVEVFIPMDNEIPLQVMPDEVQEEELMGSQDSQGQSSSSNQETDNNVMMQQDMQIGFVQLIQPEVDPVFTARLLHSQPPISKQHAAAVLQHEAERQLTNDSRTMAQHEVKKQILHDTKKGTEMDDRGNTGKGKMIVQEDLSLCITPEKWGQRISPSTGPWSKALLEQAAQQKNGGGLIDTDLRRSDRKKQALKGFKHHTCLDKECLGCSSKPPAISPSIIKNLGGTFCRIDPTKLTEEALGKKRKASAPGGKKLAIKKPNKPNEDDDPKIKKPNNKKQPKNLRQAHKLGLTAWA</sequence>
<dbReference type="AlphaFoldDB" id="A0ABC9GM57"/>
<feature type="compositionally biased region" description="Low complexity" evidence="1">
    <location>
        <begin position="287"/>
        <end position="299"/>
    </location>
</feature>
<gene>
    <name evidence="2" type="ORF">URODEC1_LOCUS116977</name>
</gene>
<organism evidence="2 3">
    <name type="scientific">Urochloa decumbens</name>
    <dbReference type="NCBI Taxonomy" id="240449"/>
    <lineage>
        <taxon>Eukaryota</taxon>
        <taxon>Viridiplantae</taxon>
        <taxon>Streptophyta</taxon>
        <taxon>Embryophyta</taxon>
        <taxon>Tracheophyta</taxon>
        <taxon>Spermatophyta</taxon>
        <taxon>Magnoliopsida</taxon>
        <taxon>Liliopsida</taxon>
        <taxon>Poales</taxon>
        <taxon>Poaceae</taxon>
        <taxon>PACMAD clade</taxon>
        <taxon>Panicoideae</taxon>
        <taxon>Panicodae</taxon>
        <taxon>Paniceae</taxon>
        <taxon>Melinidinae</taxon>
        <taxon>Urochloa</taxon>
    </lineage>
</organism>
<dbReference type="EMBL" id="OZ075119">
    <property type="protein sequence ID" value="CAL5096288.1"/>
    <property type="molecule type" value="Genomic_DNA"/>
</dbReference>
<accession>A0ABC9GM57</accession>
<dbReference type="Proteomes" id="UP001497457">
    <property type="component" value="Chromosome 9rd"/>
</dbReference>
<feature type="compositionally biased region" description="Low complexity" evidence="1">
    <location>
        <begin position="153"/>
        <end position="170"/>
    </location>
</feature>
<keyword evidence="3" id="KW-1185">Reference proteome</keyword>
<proteinExistence type="predicted"/>
<name>A0ABC9GM57_9POAL</name>
<evidence type="ECO:0000313" key="2">
    <source>
        <dbReference type="EMBL" id="CAL5096288.1"/>
    </source>
</evidence>
<evidence type="ECO:0000256" key="1">
    <source>
        <dbReference type="SAM" id="MobiDB-lite"/>
    </source>
</evidence>